<sequence length="93" mass="9876">MGEDTLNGVARPHLNDFGQNSGWAVTVTAGDGKVHDIVVVHAKDIGDDGEEAAIRHRLSGSYDLSDAELTRTSEVTDDGFRAGLIRISGLRAT</sequence>
<dbReference type="Proteomes" id="UP001144396">
    <property type="component" value="Unassembled WGS sequence"/>
</dbReference>
<proteinExistence type="predicted"/>
<organism evidence="1 2">
    <name type="scientific">Agromyces rhizosphaerae</name>
    <dbReference type="NCBI Taxonomy" id="88374"/>
    <lineage>
        <taxon>Bacteria</taxon>
        <taxon>Bacillati</taxon>
        <taxon>Actinomycetota</taxon>
        <taxon>Actinomycetes</taxon>
        <taxon>Micrococcales</taxon>
        <taxon>Microbacteriaceae</taxon>
        <taxon>Agromyces</taxon>
    </lineage>
</organism>
<dbReference type="RefSeq" id="WP_281882641.1">
    <property type="nucleotide sequence ID" value="NZ_BSDP01000001.1"/>
</dbReference>
<keyword evidence="2" id="KW-1185">Reference proteome</keyword>
<protein>
    <submittedName>
        <fullName evidence="1">Uncharacterized protein</fullName>
    </submittedName>
</protein>
<reference evidence="1" key="1">
    <citation type="submission" date="2022-12" db="EMBL/GenBank/DDBJ databases">
        <title>Reference genome sequencing for broad-spectrum identification of bacterial and archaeal isolates by mass spectrometry.</title>
        <authorList>
            <person name="Sekiguchi Y."/>
            <person name="Tourlousse D.M."/>
        </authorList>
    </citation>
    <scope>NUCLEOTIDE SEQUENCE</scope>
    <source>
        <strain evidence="1">14</strain>
    </source>
</reference>
<evidence type="ECO:0000313" key="2">
    <source>
        <dbReference type="Proteomes" id="UP001144396"/>
    </source>
</evidence>
<evidence type="ECO:0000313" key="1">
    <source>
        <dbReference type="EMBL" id="GLI26625.1"/>
    </source>
</evidence>
<comment type="caution">
    <text evidence="1">The sequence shown here is derived from an EMBL/GenBank/DDBJ whole genome shotgun (WGS) entry which is preliminary data.</text>
</comment>
<name>A0A9W6FNN7_9MICO</name>
<accession>A0A9W6FNN7</accession>
<gene>
    <name evidence="1" type="ORF">ARHIZOSPH14_08670</name>
</gene>
<dbReference type="AlphaFoldDB" id="A0A9W6FNN7"/>
<dbReference type="EMBL" id="BSDP01000001">
    <property type="protein sequence ID" value="GLI26625.1"/>
    <property type="molecule type" value="Genomic_DNA"/>
</dbReference>